<feature type="region of interest" description="Disordered" evidence="1">
    <location>
        <begin position="1"/>
        <end position="33"/>
    </location>
</feature>
<comment type="caution">
    <text evidence="2">The sequence shown here is derived from an EMBL/GenBank/DDBJ whole genome shotgun (WGS) entry which is preliminary data.</text>
</comment>
<proteinExistence type="predicted"/>
<name>A0A139IFT7_9PEZI</name>
<reference evidence="2 3" key="1">
    <citation type="submission" date="2015-07" db="EMBL/GenBank/DDBJ databases">
        <title>Comparative genomics of the Sigatoka disease complex on banana suggests a link between parallel evolutionary changes in Pseudocercospora fijiensis and Pseudocercospora eumusae and increased virulence on the banana host.</title>
        <authorList>
            <person name="Chang T.-C."/>
            <person name="Salvucci A."/>
            <person name="Crous P.W."/>
            <person name="Stergiopoulos I."/>
        </authorList>
    </citation>
    <scope>NUCLEOTIDE SEQUENCE [LARGE SCALE GENOMIC DNA]</scope>
    <source>
        <strain evidence="2 3">CBS 116634</strain>
    </source>
</reference>
<evidence type="ECO:0000313" key="3">
    <source>
        <dbReference type="Proteomes" id="UP000073492"/>
    </source>
</evidence>
<dbReference type="OrthoDB" id="3632925at2759"/>
<gene>
    <name evidence="2" type="ORF">AC579_1408</name>
</gene>
<organism evidence="2 3">
    <name type="scientific">Pseudocercospora musae</name>
    <dbReference type="NCBI Taxonomy" id="113226"/>
    <lineage>
        <taxon>Eukaryota</taxon>
        <taxon>Fungi</taxon>
        <taxon>Dikarya</taxon>
        <taxon>Ascomycota</taxon>
        <taxon>Pezizomycotina</taxon>
        <taxon>Dothideomycetes</taxon>
        <taxon>Dothideomycetidae</taxon>
        <taxon>Mycosphaerellales</taxon>
        <taxon>Mycosphaerellaceae</taxon>
        <taxon>Pseudocercospora</taxon>
    </lineage>
</organism>
<sequence length="433" mass="48525">MKKSSALKGCQTSRASTNQLDSNQQHAHTAAATQLEAEERSIFPFLDLAPELRNMVYEYCTPDDGTMRDRDLATLQLPAITRVCRQLRQESMGYMFENRAFELCLGTNLWSRYPHYIDFWKARWDPMPDCGTLGLNPTITVYKSQDIPYVRYQHDKSRSPGRAEREASMVSQVEAFRVSRQLAVMHLTVENGELMVDISRGRVDTMTTQGLASISTHSEPTVAFRFLDLPPELRDCIYSFVTSDLGSQSLAFFKPPPITRVSKAVRCESLAALFAEGNTRVIGGTDFFRHSPTSNQPIMQSLRPDYASRGSGSLGLHPVVERSIIDAKSAALFGNVPFNVHHPIVLLDGPGRALWDNSFHMRTFKLRVRSGVVALEERSASPCYKISRLSTKADFQAALDVVIQVAQQIASRGHFNGFALDDLKAVASKFRFF</sequence>
<feature type="compositionally biased region" description="Polar residues" evidence="1">
    <location>
        <begin position="10"/>
        <end position="23"/>
    </location>
</feature>
<evidence type="ECO:0000256" key="1">
    <source>
        <dbReference type="SAM" id="MobiDB-lite"/>
    </source>
</evidence>
<dbReference type="EMBL" id="LFZO01000112">
    <property type="protein sequence ID" value="KXT13549.1"/>
    <property type="molecule type" value="Genomic_DNA"/>
</dbReference>
<dbReference type="PANTHER" id="PTHR42085:SF1">
    <property type="entry name" value="F-BOX DOMAIN-CONTAINING PROTEIN"/>
    <property type="match status" value="1"/>
</dbReference>
<accession>A0A139IFT7</accession>
<protein>
    <submittedName>
        <fullName evidence="2">Uncharacterized protein</fullName>
    </submittedName>
</protein>
<feature type="compositionally biased region" description="Low complexity" evidence="1">
    <location>
        <begin position="24"/>
        <end position="33"/>
    </location>
</feature>
<dbReference type="PANTHER" id="PTHR42085">
    <property type="entry name" value="F-BOX DOMAIN-CONTAINING PROTEIN"/>
    <property type="match status" value="1"/>
</dbReference>
<keyword evidence="3" id="KW-1185">Reference proteome</keyword>
<dbReference type="InterPro" id="IPR038883">
    <property type="entry name" value="AN11006-like"/>
</dbReference>
<dbReference type="AlphaFoldDB" id="A0A139IFT7"/>
<dbReference type="Proteomes" id="UP000073492">
    <property type="component" value="Unassembled WGS sequence"/>
</dbReference>
<evidence type="ECO:0000313" key="2">
    <source>
        <dbReference type="EMBL" id="KXT13549.1"/>
    </source>
</evidence>